<proteinExistence type="predicted"/>
<evidence type="ECO:0000313" key="1">
    <source>
        <dbReference type="EMBL" id="PZN73481.1"/>
    </source>
</evidence>
<sequence>MFPCPVKWPQKNLSSSEKFSLGGPYGVRAYGVGEAPSDEMLLLSAELRASLPKPTLIPGELVGSAFLDTAWGWLSRAPLPTTTT</sequence>
<accession>A0A2W4QMX7</accession>
<organism evidence="1 2">
    <name type="scientific">Candidatus Methylumidiphilus alinenensis</name>
    <dbReference type="NCBI Taxonomy" id="2202197"/>
    <lineage>
        <taxon>Bacteria</taxon>
        <taxon>Pseudomonadati</taxon>
        <taxon>Pseudomonadota</taxon>
        <taxon>Gammaproteobacteria</taxon>
        <taxon>Methylococcales</taxon>
        <taxon>Candidatus Methylumidiphilus</taxon>
    </lineage>
</organism>
<dbReference type="Gene3D" id="2.40.160.50">
    <property type="entry name" value="membrane protein fhac: a member of the omp85/tpsb transporter family"/>
    <property type="match status" value="1"/>
</dbReference>
<protein>
    <submittedName>
        <fullName evidence="1">Uncharacterized protein</fullName>
    </submittedName>
</protein>
<gene>
    <name evidence="1" type="ORF">DM484_22590</name>
</gene>
<reference evidence="1 2" key="1">
    <citation type="journal article" date="2018" name="Aquat. Microb. Ecol.">
        <title>Gammaproteobacterial methanotrophs dominate.</title>
        <authorList>
            <person name="Rissanen A.J."/>
            <person name="Saarenheimo J."/>
            <person name="Tiirola M."/>
            <person name="Peura S."/>
            <person name="Aalto S.L."/>
            <person name="Karvinen A."/>
            <person name="Nykanen H."/>
        </authorList>
    </citation>
    <scope>NUCLEOTIDE SEQUENCE [LARGE SCALE GENOMIC DNA]</scope>
    <source>
        <strain evidence="1">AMbin10</strain>
    </source>
</reference>
<name>A0A2W4QMX7_9GAMM</name>
<dbReference type="EMBL" id="QJPH01000456">
    <property type="protein sequence ID" value="PZN73481.1"/>
    <property type="molecule type" value="Genomic_DNA"/>
</dbReference>
<comment type="caution">
    <text evidence="1">The sequence shown here is derived from an EMBL/GenBank/DDBJ whole genome shotgun (WGS) entry which is preliminary data.</text>
</comment>
<dbReference type="AlphaFoldDB" id="A0A2W4QMX7"/>
<dbReference type="Proteomes" id="UP000249396">
    <property type="component" value="Unassembled WGS sequence"/>
</dbReference>
<evidence type="ECO:0000313" key="2">
    <source>
        <dbReference type="Proteomes" id="UP000249396"/>
    </source>
</evidence>